<keyword evidence="3" id="KW-1185">Reference proteome</keyword>
<name>D7FGV1_ECTSI</name>
<dbReference type="EMBL" id="FN649748">
    <property type="protein sequence ID" value="CBJ48940.1"/>
    <property type="molecule type" value="Genomic_DNA"/>
</dbReference>
<protein>
    <submittedName>
        <fullName evidence="2">Uncharacterized protein</fullName>
    </submittedName>
</protein>
<dbReference type="OrthoDB" id="74915at2759"/>
<dbReference type="AlphaFoldDB" id="D7FGV1"/>
<feature type="region of interest" description="Disordered" evidence="1">
    <location>
        <begin position="215"/>
        <end position="276"/>
    </location>
</feature>
<feature type="region of interest" description="Disordered" evidence="1">
    <location>
        <begin position="117"/>
        <end position="137"/>
    </location>
</feature>
<organism evidence="2 3">
    <name type="scientific">Ectocarpus siliculosus</name>
    <name type="common">Brown alga</name>
    <name type="synonym">Conferva siliculosa</name>
    <dbReference type="NCBI Taxonomy" id="2880"/>
    <lineage>
        <taxon>Eukaryota</taxon>
        <taxon>Sar</taxon>
        <taxon>Stramenopiles</taxon>
        <taxon>Ochrophyta</taxon>
        <taxon>PX clade</taxon>
        <taxon>Phaeophyceae</taxon>
        <taxon>Ectocarpales</taxon>
        <taxon>Ectocarpaceae</taxon>
        <taxon>Ectocarpus</taxon>
    </lineage>
</organism>
<evidence type="ECO:0000313" key="3">
    <source>
        <dbReference type="Proteomes" id="UP000002630"/>
    </source>
</evidence>
<accession>D7FGV1</accession>
<dbReference type="Proteomes" id="UP000002630">
    <property type="component" value="Linkage Group LG23"/>
</dbReference>
<evidence type="ECO:0000313" key="2">
    <source>
        <dbReference type="EMBL" id="CBJ48940.1"/>
    </source>
</evidence>
<sequence length="479" mass="50115">MMSAPPECPAATTAMAALADPDERHAAVADDVPVDSTGVELLTPRIVPLTSIRALSAAGATAAAAAAATEGPNSTNNDASFTTQISRAEIREEFSRHSSVHLSGGALGDGRVAEARGERKLEARSQEDHKKRGGGGHCTTLVRHLGTVLGLRGKEAYRRPGPGKPVWRKRETLIQERIVQYTTLDEEGAVQELFETEKSQTEVLHMECKRTGEFAHRESTHYESGEAFNGEEGVGGRESSGRGESKRTSSQRGPAEAEEAGLTRSNDSGNLRTSSCPLASGGVGDVVDGLQPGLGCQKTPFVQNLEVGGDNLERPLRGDTSADALREAGDDHLGAHRGAPVDFPGLGSEYGGSVVFLDNQNRQGESGREDGELGGEEGWWQAESGSALNGMDISFEGDNVSVLNVAGKEDNGDRKQEPAAPAPFHSHRWGHTAAVAEATPATADAPCEDVGGGEGKAARADIVGRPGFPGPCSESDAVA</sequence>
<dbReference type="InParanoid" id="D7FGV1"/>
<evidence type="ECO:0000256" key="1">
    <source>
        <dbReference type="SAM" id="MobiDB-lite"/>
    </source>
</evidence>
<reference evidence="2 3" key="1">
    <citation type="journal article" date="2010" name="Nature">
        <title>The Ectocarpus genome and the independent evolution of multicellularity in brown algae.</title>
        <authorList>
            <person name="Cock J.M."/>
            <person name="Sterck L."/>
            <person name="Rouze P."/>
            <person name="Scornet D."/>
            <person name="Allen A.E."/>
            <person name="Amoutzias G."/>
            <person name="Anthouard V."/>
            <person name="Artiguenave F."/>
            <person name="Aury J.M."/>
            <person name="Badger J.H."/>
            <person name="Beszteri B."/>
            <person name="Billiau K."/>
            <person name="Bonnet E."/>
            <person name="Bothwell J.H."/>
            <person name="Bowler C."/>
            <person name="Boyen C."/>
            <person name="Brownlee C."/>
            <person name="Carrano C.J."/>
            <person name="Charrier B."/>
            <person name="Cho G.Y."/>
            <person name="Coelho S.M."/>
            <person name="Collen J."/>
            <person name="Corre E."/>
            <person name="Da Silva C."/>
            <person name="Delage L."/>
            <person name="Delaroque N."/>
            <person name="Dittami S.M."/>
            <person name="Doulbeau S."/>
            <person name="Elias M."/>
            <person name="Farnham G."/>
            <person name="Gachon C.M."/>
            <person name="Gschloessl B."/>
            <person name="Heesch S."/>
            <person name="Jabbari K."/>
            <person name="Jubin C."/>
            <person name="Kawai H."/>
            <person name="Kimura K."/>
            <person name="Kloareg B."/>
            <person name="Kupper F.C."/>
            <person name="Lang D."/>
            <person name="Le Bail A."/>
            <person name="Leblanc C."/>
            <person name="Lerouge P."/>
            <person name="Lohr M."/>
            <person name="Lopez P.J."/>
            <person name="Martens C."/>
            <person name="Maumus F."/>
            <person name="Michel G."/>
            <person name="Miranda-Saavedra D."/>
            <person name="Morales J."/>
            <person name="Moreau H."/>
            <person name="Motomura T."/>
            <person name="Nagasato C."/>
            <person name="Napoli C.A."/>
            <person name="Nelson D.R."/>
            <person name="Nyvall-Collen P."/>
            <person name="Peters A.F."/>
            <person name="Pommier C."/>
            <person name="Potin P."/>
            <person name="Poulain J."/>
            <person name="Quesneville H."/>
            <person name="Read B."/>
            <person name="Rensing S.A."/>
            <person name="Ritter A."/>
            <person name="Rousvoal S."/>
            <person name="Samanta M."/>
            <person name="Samson G."/>
            <person name="Schroeder D.C."/>
            <person name="Segurens B."/>
            <person name="Strittmatter M."/>
            <person name="Tonon T."/>
            <person name="Tregear J.W."/>
            <person name="Valentin K."/>
            <person name="von Dassow P."/>
            <person name="Yamagishi T."/>
            <person name="Van de Peer Y."/>
            <person name="Wincker P."/>
        </authorList>
    </citation>
    <scope>NUCLEOTIDE SEQUENCE [LARGE SCALE GENOMIC DNA]</scope>
    <source>
        <strain evidence="3">Ec32 / CCAP1310/4</strain>
    </source>
</reference>
<feature type="compositionally biased region" description="Low complexity" evidence="1">
    <location>
        <begin position="436"/>
        <end position="445"/>
    </location>
</feature>
<feature type="compositionally biased region" description="Basic and acidic residues" evidence="1">
    <location>
        <begin position="215"/>
        <end position="224"/>
    </location>
</feature>
<proteinExistence type="predicted"/>
<dbReference type="STRING" id="2880.D7FGV1"/>
<feature type="compositionally biased region" description="Basic and acidic residues" evidence="1">
    <location>
        <begin position="117"/>
        <end position="130"/>
    </location>
</feature>
<gene>
    <name evidence="2" type="ORF">Esi_0102_0024</name>
</gene>
<dbReference type="EMBL" id="FN647705">
    <property type="protein sequence ID" value="CBJ48940.1"/>
    <property type="molecule type" value="Genomic_DNA"/>
</dbReference>
<feature type="region of interest" description="Disordered" evidence="1">
    <location>
        <begin position="436"/>
        <end position="479"/>
    </location>
</feature>
<feature type="compositionally biased region" description="Polar residues" evidence="1">
    <location>
        <begin position="263"/>
        <end position="276"/>
    </location>
</feature>
<dbReference type="eggNOG" id="ENOG502RYBE">
    <property type="taxonomic scope" value="Eukaryota"/>
</dbReference>